<dbReference type="HOGENOM" id="CLU_2992533_0_0_4"/>
<proteinExistence type="predicted"/>
<dbReference type="EMBL" id="AFBP01000012">
    <property type="protein sequence ID" value="EGG56905.1"/>
    <property type="molecule type" value="Genomic_DNA"/>
</dbReference>
<dbReference type="Proteomes" id="UP000005156">
    <property type="component" value="Unassembled WGS sequence"/>
</dbReference>
<evidence type="ECO:0000313" key="1">
    <source>
        <dbReference type="EMBL" id="EGG56905.1"/>
    </source>
</evidence>
<sequence>MKELCLEKLRKICLLALSMMYNCASFCFKARCMRHKALERPSVGRAPIKKNFLRDGL</sequence>
<comment type="caution">
    <text evidence="1">The sequence shown here is derived from an EMBL/GenBank/DDBJ whole genome shotgun (WGS) entry which is preliminary data.</text>
</comment>
<dbReference type="AlphaFoldDB" id="F3QHV5"/>
<keyword evidence="2" id="KW-1185">Reference proteome</keyword>
<name>F3QHV5_9BURK</name>
<organism evidence="1 2">
    <name type="scientific">Parasutterella excrementihominis YIT 11859</name>
    <dbReference type="NCBI Taxonomy" id="762966"/>
    <lineage>
        <taxon>Bacteria</taxon>
        <taxon>Pseudomonadati</taxon>
        <taxon>Pseudomonadota</taxon>
        <taxon>Betaproteobacteria</taxon>
        <taxon>Burkholderiales</taxon>
        <taxon>Sutterellaceae</taxon>
        <taxon>Parasutterella</taxon>
    </lineage>
</organism>
<evidence type="ECO:0000313" key="2">
    <source>
        <dbReference type="Proteomes" id="UP000005156"/>
    </source>
</evidence>
<gene>
    <name evidence="1" type="ORF">HMPREF9439_00502</name>
</gene>
<accession>F3QHV5</accession>
<protein>
    <submittedName>
        <fullName evidence="1">Uncharacterized protein</fullName>
    </submittedName>
</protein>
<reference evidence="1 2" key="1">
    <citation type="submission" date="2011-02" db="EMBL/GenBank/DDBJ databases">
        <authorList>
            <person name="Weinstock G."/>
            <person name="Sodergren E."/>
            <person name="Clifton S."/>
            <person name="Fulton L."/>
            <person name="Fulton B."/>
            <person name="Courtney L."/>
            <person name="Fronick C."/>
            <person name="Harrison M."/>
            <person name="Strong C."/>
            <person name="Farmer C."/>
            <person name="Delahaunty K."/>
            <person name="Markovic C."/>
            <person name="Hall O."/>
            <person name="Minx P."/>
            <person name="Tomlinson C."/>
            <person name="Mitreva M."/>
            <person name="Hou S."/>
            <person name="Chen J."/>
            <person name="Wollam A."/>
            <person name="Pepin K.H."/>
            <person name="Johnson M."/>
            <person name="Bhonagiri V."/>
            <person name="Zhang X."/>
            <person name="Suruliraj S."/>
            <person name="Warren W."/>
            <person name="Chinwalla A."/>
            <person name="Mardis E.R."/>
            <person name="Wilson R.K."/>
        </authorList>
    </citation>
    <scope>NUCLEOTIDE SEQUENCE [LARGE SCALE GENOMIC DNA]</scope>
    <source>
        <strain evidence="1 2">YIT 11859</strain>
    </source>
</reference>